<dbReference type="InterPro" id="IPR016084">
    <property type="entry name" value="Haem_Oase-like_multi-hlx"/>
</dbReference>
<dbReference type="InterPro" id="IPR002051">
    <property type="entry name" value="Haem_Oase"/>
</dbReference>
<sequence>MSNENIPTSSFAPTKDEVSKEDWEKLTLRDKLWGTTKKVHRRALKFRELKAAIALANHQIYRTVLKDFYYVFKTFEEIWEEEKANSTVLSDAYMPELLRTRNIEKDLEFYYGKDWLRAVYRTPIVRDYENHIREVAKTRPEVLIAYGYAFYLGIFAGGQIMRSKITRSAGKFFKFAANQVTDPFFDGLQVFFFRDSKTMEPLELAKLRKDYIEKINSLEVDAELENMLIDELLEIHRRNDLIIGSIKGTELVIAQWVCYFISLLVVFIYAKRIFF</sequence>
<name>A0ABR2WVC1_9FUNG</name>
<keyword evidence="4" id="KW-0812">Transmembrane</keyword>
<feature type="transmembrane region" description="Helical" evidence="4">
    <location>
        <begin position="143"/>
        <end position="161"/>
    </location>
</feature>
<evidence type="ECO:0000313" key="6">
    <source>
        <dbReference type="Proteomes" id="UP001479436"/>
    </source>
</evidence>
<comment type="caution">
    <text evidence="5">The sequence shown here is derived from an EMBL/GenBank/DDBJ whole genome shotgun (WGS) entry which is preliminary data.</text>
</comment>
<dbReference type="Proteomes" id="UP001479436">
    <property type="component" value="Unassembled WGS sequence"/>
</dbReference>
<gene>
    <name evidence="5" type="primary">HMX1</name>
    <name evidence="5" type="ORF">K7432_006278</name>
</gene>
<dbReference type="PIRSF" id="PIRSF000343">
    <property type="entry name" value="Haem_Oase"/>
    <property type="match status" value="1"/>
</dbReference>
<dbReference type="InterPro" id="IPR016053">
    <property type="entry name" value="Haem_Oase-like"/>
</dbReference>
<accession>A0ABR2WVC1</accession>
<keyword evidence="6" id="KW-1185">Reference proteome</keyword>
<dbReference type="EMBL" id="JASJQH010000271">
    <property type="protein sequence ID" value="KAK9765415.1"/>
    <property type="molecule type" value="Genomic_DNA"/>
</dbReference>
<dbReference type="CDD" id="cd19165">
    <property type="entry name" value="HemeO"/>
    <property type="match status" value="1"/>
</dbReference>
<evidence type="ECO:0000313" key="5">
    <source>
        <dbReference type="EMBL" id="KAK9765415.1"/>
    </source>
</evidence>
<evidence type="ECO:0000256" key="2">
    <source>
        <dbReference type="ARBA" id="ARBA00022723"/>
    </source>
</evidence>
<dbReference type="Gene3D" id="1.20.910.10">
    <property type="entry name" value="Heme oxygenase-like"/>
    <property type="match status" value="1"/>
</dbReference>
<evidence type="ECO:0000256" key="4">
    <source>
        <dbReference type="SAM" id="Phobius"/>
    </source>
</evidence>
<protein>
    <submittedName>
        <fullName evidence="5">Heme oxygenase</fullName>
    </submittedName>
</protein>
<keyword evidence="1" id="KW-0349">Heme</keyword>
<organism evidence="5 6">
    <name type="scientific">Basidiobolus ranarum</name>
    <dbReference type="NCBI Taxonomy" id="34480"/>
    <lineage>
        <taxon>Eukaryota</taxon>
        <taxon>Fungi</taxon>
        <taxon>Fungi incertae sedis</taxon>
        <taxon>Zoopagomycota</taxon>
        <taxon>Entomophthoromycotina</taxon>
        <taxon>Basidiobolomycetes</taxon>
        <taxon>Basidiobolales</taxon>
        <taxon>Basidiobolaceae</taxon>
        <taxon>Basidiobolus</taxon>
    </lineage>
</organism>
<dbReference type="PANTHER" id="PTHR10720">
    <property type="entry name" value="HEME OXYGENASE"/>
    <property type="match status" value="1"/>
</dbReference>
<keyword evidence="3" id="KW-0408">Iron</keyword>
<keyword evidence="4" id="KW-1133">Transmembrane helix</keyword>
<keyword evidence="2" id="KW-0479">Metal-binding</keyword>
<dbReference type="Pfam" id="PF01126">
    <property type="entry name" value="Heme_oxygenase"/>
    <property type="match status" value="1"/>
</dbReference>
<keyword evidence="4" id="KW-0472">Membrane</keyword>
<evidence type="ECO:0000256" key="1">
    <source>
        <dbReference type="ARBA" id="ARBA00022617"/>
    </source>
</evidence>
<dbReference type="PRINTS" id="PR00088">
    <property type="entry name" value="HAEMOXYGNASE"/>
</dbReference>
<feature type="transmembrane region" description="Helical" evidence="4">
    <location>
        <begin position="251"/>
        <end position="270"/>
    </location>
</feature>
<dbReference type="SUPFAM" id="SSF48613">
    <property type="entry name" value="Heme oxygenase-like"/>
    <property type="match status" value="1"/>
</dbReference>
<reference evidence="5 6" key="1">
    <citation type="submission" date="2023-04" db="EMBL/GenBank/DDBJ databases">
        <title>Genome of Basidiobolus ranarum AG-B5.</title>
        <authorList>
            <person name="Stajich J.E."/>
            <person name="Carter-House D."/>
            <person name="Gryganskyi A."/>
        </authorList>
    </citation>
    <scope>NUCLEOTIDE SEQUENCE [LARGE SCALE GENOMIC DNA]</scope>
    <source>
        <strain evidence="5 6">AG-B5</strain>
    </source>
</reference>
<evidence type="ECO:0000256" key="3">
    <source>
        <dbReference type="ARBA" id="ARBA00023004"/>
    </source>
</evidence>
<proteinExistence type="predicted"/>
<dbReference type="PANTHER" id="PTHR10720:SF0">
    <property type="entry name" value="HEME OXYGENASE"/>
    <property type="match status" value="1"/>
</dbReference>